<evidence type="ECO:0000256" key="11">
    <source>
        <dbReference type="SAM" id="Phobius"/>
    </source>
</evidence>
<sequence length="532" mass="62340">MRSPCGTLEINIYLGISFCGLITAIWCWLKKDVFRIVYLLTVLCLTYMVLKAIKLYQWRRKLNKALQSFPGPPVHWLFGNVHEFSRRGKDLDKLLEWSKKYARAFPVWFGKFVVFVSLNDADYAKAVCARGDPKDNIFYRYVLPWIGKGLLTLQGPKWFQHRKLLTPGFHYGVLKPYVSLITKSTQVMLDKWEHLITQEKSVELFGHVSLMTLDSILKCAFSHESNCQMDRSNSYIKSVYEITYQINYRIWYLPYQIDFIYWLSRDGRRFQKACEMVHLQTDKVIKERKKSLKDERELEKIQKKRHLDFLDILLCAKDEKGDGLSDEDIRAEVDTFMFGGHDTTASGICWTLYCLAMYPEHQQKCREEIRELLGDRETIQWDDLGKMPNTTMCIKESMRIFPPVPFVGRQLSKPITFHDGRYLPEGTLVGINIYLIHRDPSLWKDPEVFDPMRFSPENSSKRHSHAFMPFSAGARNCIGQQFAMIEMKVAIALSLLRFEFSLNPAKIPRKIPQMVLQSKNGIHVHLKKIHWH</sequence>
<dbReference type="CDD" id="cd20678">
    <property type="entry name" value="CYP4B-like"/>
    <property type="match status" value="1"/>
</dbReference>
<dbReference type="Gene3D" id="1.10.630.10">
    <property type="entry name" value="Cytochrome P450"/>
    <property type="match status" value="1"/>
</dbReference>
<comment type="similarity">
    <text evidence="2 10">Belongs to the cytochrome P450 family.</text>
</comment>
<evidence type="ECO:0000256" key="1">
    <source>
        <dbReference type="ARBA" id="ARBA00004586"/>
    </source>
</evidence>
<dbReference type="Proteomes" id="UP000694390">
    <property type="component" value="Unassembled WGS sequence"/>
</dbReference>
<dbReference type="PANTHER" id="PTHR24291">
    <property type="entry name" value="CYTOCHROME P450 FAMILY 4"/>
    <property type="match status" value="1"/>
</dbReference>
<protein>
    <submittedName>
        <fullName evidence="12">Cytochrome P450 4B1-like</fullName>
    </submittedName>
</protein>
<name>A0A8C4YNG7_9SAUR</name>
<dbReference type="GO" id="GO:0004497">
    <property type="term" value="F:monooxygenase activity"/>
    <property type="evidence" value="ECO:0007669"/>
    <property type="project" value="UniProtKB-KW"/>
</dbReference>
<keyword evidence="8 11" id="KW-0472">Membrane</keyword>
<keyword evidence="10" id="KW-0560">Oxidoreductase</keyword>
<proteinExistence type="inferred from homology"/>
<keyword evidence="5" id="KW-0256">Endoplasmic reticulum</keyword>
<dbReference type="InterPro" id="IPR050196">
    <property type="entry name" value="Cytochrome_P450_Monoox"/>
</dbReference>
<dbReference type="GeneTree" id="ENSGT00940000161527"/>
<gene>
    <name evidence="12" type="primary">LOC115655992</name>
</gene>
<keyword evidence="3 9" id="KW-0349">Heme</keyword>
<evidence type="ECO:0000256" key="3">
    <source>
        <dbReference type="ARBA" id="ARBA00022617"/>
    </source>
</evidence>
<reference evidence="12" key="2">
    <citation type="submission" date="2025-09" db="UniProtKB">
        <authorList>
            <consortium name="Ensembl"/>
        </authorList>
    </citation>
    <scope>IDENTIFICATION</scope>
</reference>
<dbReference type="GO" id="GO:0020037">
    <property type="term" value="F:heme binding"/>
    <property type="evidence" value="ECO:0007669"/>
    <property type="project" value="InterPro"/>
</dbReference>
<feature type="binding site" description="axial binding residue" evidence="9">
    <location>
        <position position="477"/>
    </location>
    <ligand>
        <name>heme</name>
        <dbReference type="ChEBI" id="CHEBI:30413"/>
    </ligand>
    <ligandPart>
        <name>Fe</name>
        <dbReference type="ChEBI" id="CHEBI:18248"/>
    </ligandPart>
</feature>
<dbReference type="PRINTS" id="PR00465">
    <property type="entry name" value="EP450IV"/>
</dbReference>
<dbReference type="PANTHER" id="PTHR24291:SF201">
    <property type="entry name" value="CYTOCHROME P450, FAMILY 4, SUBFAMILY B, POLYPEPTIDE 7"/>
    <property type="match status" value="1"/>
</dbReference>
<evidence type="ECO:0000256" key="4">
    <source>
        <dbReference type="ARBA" id="ARBA00022723"/>
    </source>
</evidence>
<evidence type="ECO:0000313" key="12">
    <source>
        <dbReference type="Ensembl" id="ENSGEVP00005027465.1"/>
    </source>
</evidence>
<keyword evidence="13" id="KW-1185">Reference proteome</keyword>
<dbReference type="InterPro" id="IPR001128">
    <property type="entry name" value="Cyt_P450"/>
</dbReference>
<dbReference type="PROSITE" id="PS00086">
    <property type="entry name" value="CYTOCHROME_P450"/>
    <property type="match status" value="1"/>
</dbReference>
<comment type="subcellular location">
    <subcellularLocation>
        <location evidence="1">Endoplasmic reticulum membrane</location>
    </subcellularLocation>
</comment>
<evidence type="ECO:0000256" key="5">
    <source>
        <dbReference type="ARBA" id="ARBA00022824"/>
    </source>
</evidence>
<evidence type="ECO:0000256" key="2">
    <source>
        <dbReference type="ARBA" id="ARBA00010617"/>
    </source>
</evidence>
<feature type="transmembrane region" description="Helical" evidence="11">
    <location>
        <begin position="36"/>
        <end position="58"/>
    </location>
</feature>
<keyword evidence="11" id="KW-1133">Transmembrane helix</keyword>
<organism evidence="12 13">
    <name type="scientific">Gopherus evgoodei</name>
    <name type="common">Goodes thornscrub tortoise</name>
    <dbReference type="NCBI Taxonomy" id="1825980"/>
    <lineage>
        <taxon>Eukaryota</taxon>
        <taxon>Metazoa</taxon>
        <taxon>Chordata</taxon>
        <taxon>Craniata</taxon>
        <taxon>Vertebrata</taxon>
        <taxon>Euteleostomi</taxon>
        <taxon>Archelosauria</taxon>
        <taxon>Testudinata</taxon>
        <taxon>Testudines</taxon>
        <taxon>Cryptodira</taxon>
        <taxon>Durocryptodira</taxon>
        <taxon>Testudinoidea</taxon>
        <taxon>Testudinidae</taxon>
        <taxon>Gopherus</taxon>
    </lineage>
</organism>
<dbReference type="Pfam" id="PF00067">
    <property type="entry name" value="p450"/>
    <property type="match status" value="1"/>
</dbReference>
<feature type="transmembrane region" description="Helical" evidence="11">
    <location>
        <begin position="12"/>
        <end position="29"/>
    </location>
</feature>
<reference evidence="12" key="1">
    <citation type="submission" date="2025-08" db="UniProtKB">
        <authorList>
            <consortium name="Ensembl"/>
        </authorList>
    </citation>
    <scope>IDENTIFICATION</scope>
</reference>
<evidence type="ECO:0000256" key="8">
    <source>
        <dbReference type="ARBA" id="ARBA00023136"/>
    </source>
</evidence>
<evidence type="ECO:0000313" key="13">
    <source>
        <dbReference type="Proteomes" id="UP000694390"/>
    </source>
</evidence>
<dbReference type="FunFam" id="1.10.630.10:FF:000005">
    <property type="entry name" value="cytochrome P450 4F22 isoform X2"/>
    <property type="match status" value="1"/>
</dbReference>
<evidence type="ECO:0000256" key="10">
    <source>
        <dbReference type="RuleBase" id="RU000461"/>
    </source>
</evidence>
<keyword evidence="6 9" id="KW-0408">Iron</keyword>
<dbReference type="GO" id="GO:0016705">
    <property type="term" value="F:oxidoreductase activity, acting on paired donors, with incorporation or reduction of molecular oxygen"/>
    <property type="evidence" value="ECO:0007669"/>
    <property type="project" value="InterPro"/>
</dbReference>
<dbReference type="Ensembl" id="ENSGEVT00005028889.1">
    <property type="protein sequence ID" value="ENSGEVP00005027465.1"/>
    <property type="gene ID" value="ENSGEVG00005019318.1"/>
</dbReference>
<evidence type="ECO:0000256" key="6">
    <source>
        <dbReference type="ARBA" id="ARBA00023004"/>
    </source>
</evidence>
<dbReference type="InterPro" id="IPR017972">
    <property type="entry name" value="Cyt_P450_CS"/>
</dbReference>
<dbReference type="SUPFAM" id="SSF48264">
    <property type="entry name" value="Cytochrome P450"/>
    <property type="match status" value="1"/>
</dbReference>
<dbReference type="OrthoDB" id="1470350at2759"/>
<dbReference type="GO" id="GO:0005506">
    <property type="term" value="F:iron ion binding"/>
    <property type="evidence" value="ECO:0007669"/>
    <property type="project" value="InterPro"/>
</dbReference>
<evidence type="ECO:0000256" key="9">
    <source>
        <dbReference type="PIRSR" id="PIRSR602403-1"/>
    </source>
</evidence>
<dbReference type="AlphaFoldDB" id="A0A8C4YNG7"/>
<evidence type="ECO:0000256" key="7">
    <source>
        <dbReference type="ARBA" id="ARBA00023033"/>
    </source>
</evidence>
<comment type="cofactor">
    <cofactor evidence="9">
        <name>heme</name>
        <dbReference type="ChEBI" id="CHEBI:30413"/>
    </cofactor>
</comment>
<dbReference type="GO" id="GO:0005789">
    <property type="term" value="C:endoplasmic reticulum membrane"/>
    <property type="evidence" value="ECO:0007669"/>
    <property type="project" value="UniProtKB-SubCell"/>
</dbReference>
<dbReference type="PRINTS" id="PR00385">
    <property type="entry name" value="P450"/>
</dbReference>
<dbReference type="InterPro" id="IPR002403">
    <property type="entry name" value="Cyt_P450_E_grp-IV"/>
</dbReference>
<accession>A0A8C4YNG7</accession>
<keyword evidence="4 9" id="KW-0479">Metal-binding</keyword>
<keyword evidence="11" id="KW-0812">Transmembrane</keyword>
<keyword evidence="7 10" id="KW-0503">Monooxygenase</keyword>
<dbReference type="InterPro" id="IPR036396">
    <property type="entry name" value="Cyt_P450_sf"/>
</dbReference>